<evidence type="ECO:0000313" key="1">
    <source>
        <dbReference type="EMBL" id="KPX39443.1"/>
    </source>
</evidence>
<dbReference type="GO" id="GO:0006508">
    <property type="term" value="P:proteolysis"/>
    <property type="evidence" value="ECO:0007669"/>
    <property type="project" value="UniProtKB-KW"/>
</dbReference>
<evidence type="ECO:0000313" key="3">
    <source>
        <dbReference type="Proteomes" id="UP000050557"/>
    </source>
</evidence>
<evidence type="ECO:0000313" key="2">
    <source>
        <dbReference type="EMBL" id="RMV49841.1"/>
    </source>
</evidence>
<keyword evidence="1" id="KW-0378">Hydrolase</keyword>
<dbReference type="EMBL" id="LJQM01000268">
    <property type="protein sequence ID" value="KPX39443.1"/>
    <property type="molecule type" value="Genomic_DNA"/>
</dbReference>
<reference evidence="1 3" key="1">
    <citation type="submission" date="2015-09" db="EMBL/GenBank/DDBJ databases">
        <title>Genome announcement of multiple Pseudomonas syringae strains.</title>
        <authorList>
            <person name="Thakur S."/>
            <person name="Wang P.W."/>
            <person name="Gong Y."/>
            <person name="Weir B.S."/>
            <person name="Guttman D.S."/>
        </authorList>
    </citation>
    <scope>NUCLEOTIDE SEQUENCE [LARGE SCALE GENOMIC DNA]</scope>
    <source>
        <strain evidence="1 3">ICMP4531</strain>
    </source>
</reference>
<sequence>MGAKTHLSGVDNEADHDEKICTYAHDINGQPSALREDLIPSPAAG</sequence>
<comment type="caution">
    <text evidence="1">The sequence shown here is derived from an EMBL/GenBank/DDBJ whole genome shotgun (WGS) entry which is preliminary data.</text>
</comment>
<dbReference type="AlphaFoldDB" id="A0A0P9TFH1"/>
<organism evidence="1 3">
    <name type="scientific">Pseudomonas syringae pv. helianthi</name>
    <dbReference type="NCBI Taxonomy" id="251654"/>
    <lineage>
        <taxon>Bacteria</taxon>
        <taxon>Pseudomonadati</taxon>
        <taxon>Pseudomonadota</taxon>
        <taxon>Gammaproteobacteria</taxon>
        <taxon>Pseudomonadales</taxon>
        <taxon>Pseudomonadaceae</taxon>
        <taxon>Pseudomonas</taxon>
    </lineage>
</organism>
<dbReference type="PATRIC" id="fig|251654.3.peg.1133"/>
<dbReference type="RefSeq" id="WP_158506065.1">
    <property type="nucleotide sequence ID" value="NZ_CP092918.1"/>
</dbReference>
<gene>
    <name evidence="1" type="ORF">ALO68_00896</name>
    <name evidence="2" type="ORF">ALP10_00625</name>
</gene>
<keyword evidence="1" id="KW-0645">Protease</keyword>
<accession>A0A0P9TFH1</accession>
<proteinExistence type="predicted"/>
<dbReference type="Proteomes" id="UP000279173">
    <property type="component" value="Unassembled WGS sequence"/>
</dbReference>
<dbReference type="EMBL" id="RBUT01000061">
    <property type="protein sequence ID" value="RMV49841.1"/>
    <property type="molecule type" value="Genomic_DNA"/>
</dbReference>
<name>A0A0P9TFH1_9PSED</name>
<evidence type="ECO:0000313" key="4">
    <source>
        <dbReference type="Proteomes" id="UP000279173"/>
    </source>
</evidence>
<protein>
    <submittedName>
        <fullName evidence="1">Trypsin-like serine protease/Peptidase S1</fullName>
    </submittedName>
</protein>
<reference evidence="2 4" key="2">
    <citation type="submission" date="2018-08" db="EMBL/GenBank/DDBJ databases">
        <title>Recombination of ecologically and evolutionarily significant loci maintains genetic cohesion in the Pseudomonas syringae species complex.</title>
        <authorList>
            <person name="Dillon M."/>
            <person name="Thakur S."/>
            <person name="Almeida R.N.D."/>
            <person name="Weir B.S."/>
            <person name="Guttman D.S."/>
        </authorList>
    </citation>
    <scope>NUCLEOTIDE SEQUENCE [LARGE SCALE GENOMIC DNA]</scope>
    <source>
        <strain evidence="2 4">ICMP 3263</strain>
    </source>
</reference>
<dbReference type="Proteomes" id="UP000050557">
    <property type="component" value="Unassembled WGS sequence"/>
</dbReference>
<dbReference type="GO" id="GO:0008233">
    <property type="term" value="F:peptidase activity"/>
    <property type="evidence" value="ECO:0007669"/>
    <property type="project" value="UniProtKB-KW"/>
</dbReference>